<organism evidence="2">
    <name type="scientific">Tanacetum cinerariifolium</name>
    <name type="common">Dalmatian daisy</name>
    <name type="synonym">Chrysanthemum cinerariifolium</name>
    <dbReference type="NCBI Taxonomy" id="118510"/>
    <lineage>
        <taxon>Eukaryota</taxon>
        <taxon>Viridiplantae</taxon>
        <taxon>Streptophyta</taxon>
        <taxon>Embryophyta</taxon>
        <taxon>Tracheophyta</taxon>
        <taxon>Spermatophyta</taxon>
        <taxon>Magnoliopsida</taxon>
        <taxon>eudicotyledons</taxon>
        <taxon>Gunneridae</taxon>
        <taxon>Pentapetalae</taxon>
        <taxon>asterids</taxon>
        <taxon>campanulids</taxon>
        <taxon>Asterales</taxon>
        <taxon>Asteraceae</taxon>
        <taxon>Asteroideae</taxon>
        <taxon>Anthemideae</taxon>
        <taxon>Anthemidinae</taxon>
        <taxon>Tanacetum</taxon>
    </lineage>
</organism>
<feature type="transmembrane region" description="Helical" evidence="1">
    <location>
        <begin position="188"/>
        <end position="210"/>
    </location>
</feature>
<evidence type="ECO:0000313" key="2">
    <source>
        <dbReference type="EMBL" id="GEX48210.1"/>
    </source>
</evidence>
<proteinExistence type="predicted"/>
<keyword evidence="1" id="KW-1133">Transmembrane helix</keyword>
<keyword evidence="1" id="KW-0812">Transmembrane</keyword>
<reference evidence="2" key="1">
    <citation type="journal article" date="2019" name="Sci. Rep.">
        <title>Draft genome of Tanacetum cinerariifolium, the natural source of mosquito coil.</title>
        <authorList>
            <person name="Yamashiro T."/>
            <person name="Shiraishi A."/>
            <person name="Satake H."/>
            <person name="Nakayama K."/>
        </authorList>
    </citation>
    <scope>NUCLEOTIDE SEQUENCE</scope>
</reference>
<accession>A0A699H7J9</accession>
<keyword evidence="1" id="KW-0472">Membrane</keyword>
<dbReference type="EMBL" id="BKCJ010110904">
    <property type="protein sequence ID" value="GEX48210.1"/>
    <property type="molecule type" value="Genomic_DNA"/>
</dbReference>
<protein>
    <submittedName>
        <fullName evidence="2">Uncharacterized protein</fullName>
    </submittedName>
</protein>
<name>A0A699H7J9_TANCI</name>
<sequence length="283" mass="32256">MYAWISTKHWCGPYEPTLVLESDGMNKVVNFVEDYGIAMCYYPICPTDSQTVVDAPDGYIALCISLFSIGNLRLLFNHSCLVVFKFFNCHFPLLNPFGFACVTSFAVSYKAYGGELTLPLFRSLCSVGPTKSIFLKETLFSKAYPDLITSFRHGIGTFNFSYPNEPFDEILCERLICHLFEAKTFPEAILYIVGLVGSWEEASSILSIFVGDKGTIFEITRLLFLFIVLPYLIFYSLFFLFRDVIQELLKLPGSRAATKDEHGYKKRVRYWYRFSLSGTVPVP</sequence>
<dbReference type="AlphaFoldDB" id="A0A699H7J9"/>
<comment type="caution">
    <text evidence="2">The sequence shown here is derived from an EMBL/GenBank/DDBJ whole genome shotgun (WGS) entry which is preliminary data.</text>
</comment>
<feature type="transmembrane region" description="Helical" evidence="1">
    <location>
        <begin position="222"/>
        <end position="241"/>
    </location>
</feature>
<gene>
    <name evidence="2" type="ORF">Tci_320185</name>
</gene>
<feature type="transmembrane region" description="Helical" evidence="1">
    <location>
        <begin position="58"/>
        <end position="76"/>
    </location>
</feature>
<evidence type="ECO:0000256" key="1">
    <source>
        <dbReference type="SAM" id="Phobius"/>
    </source>
</evidence>